<dbReference type="RefSeq" id="WP_203932869.1">
    <property type="nucleotide sequence ID" value="NZ_BOPH01000108.1"/>
</dbReference>
<gene>
    <name evidence="1" type="ORF">Voc01_079580</name>
</gene>
<accession>A0A8J4A5B0</accession>
<name>A0A8J4A5B0_9ACTN</name>
<evidence type="ECO:0000313" key="1">
    <source>
        <dbReference type="EMBL" id="GIJ73041.1"/>
    </source>
</evidence>
<evidence type="ECO:0000313" key="2">
    <source>
        <dbReference type="Proteomes" id="UP000635606"/>
    </source>
</evidence>
<organism evidence="1 2">
    <name type="scientific">Virgisporangium ochraceum</name>
    <dbReference type="NCBI Taxonomy" id="65505"/>
    <lineage>
        <taxon>Bacteria</taxon>
        <taxon>Bacillati</taxon>
        <taxon>Actinomycetota</taxon>
        <taxon>Actinomycetes</taxon>
        <taxon>Micromonosporales</taxon>
        <taxon>Micromonosporaceae</taxon>
        <taxon>Virgisporangium</taxon>
    </lineage>
</organism>
<dbReference type="AlphaFoldDB" id="A0A8J4A5B0"/>
<dbReference type="EMBL" id="BOPH01000108">
    <property type="protein sequence ID" value="GIJ73041.1"/>
    <property type="molecule type" value="Genomic_DNA"/>
</dbReference>
<keyword evidence="2" id="KW-1185">Reference proteome</keyword>
<reference evidence="1" key="1">
    <citation type="submission" date="2021-01" db="EMBL/GenBank/DDBJ databases">
        <title>Whole genome shotgun sequence of Virgisporangium ochraceum NBRC 16418.</title>
        <authorList>
            <person name="Komaki H."/>
            <person name="Tamura T."/>
        </authorList>
    </citation>
    <scope>NUCLEOTIDE SEQUENCE</scope>
    <source>
        <strain evidence="1">NBRC 16418</strain>
    </source>
</reference>
<sequence>MSADEHAPNAVTGEFLVCLADEVPWRDVRHTVDTLVATHGGTVMTILETLPGFGVRATGEQALAYAADPAVGAVEESRRTR</sequence>
<protein>
    <submittedName>
        <fullName evidence="1">Uncharacterized protein</fullName>
    </submittedName>
</protein>
<proteinExistence type="predicted"/>
<comment type="caution">
    <text evidence="1">The sequence shown here is derived from an EMBL/GenBank/DDBJ whole genome shotgun (WGS) entry which is preliminary data.</text>
</comment>
<dbReference type="Proteomes" id="UP000635606">
    <property type="component" value="Unassembled WGS sequence"/>
</dbReference>